<dbReference type="GO" id="GO:0003676">
    <property type="term" value="F:nucleic acid binding"/>
    <property type="evidence" value="ECO:0007669"/>
    <property type="project" value="InterPro"/>
</dbReference>
<keyword evidence="1" id="KW-0863">Zinc-finger</keyword>
<keyword evidence="1" id="KW-0479">Metal-binding</keyword>
<dbReference type="AlphaFoldDB" id="A0A6G1E826"/>
<dbReference type="Pfam" id="PF00098">
    <property type="entry name" value="zf-CCHC"/>
    <property type="match status" value="1"/>
</dbReference>
<comment type="caution">
    <text evidence="3">The sequence shown here is derived from an EMBL/GenBank/DDBJ whole genome shotgun (WGS) entry which is preliminary data.</text>
</comment>
<dbReference type="EMBL" id="SPHZ02000005">
    <property type="protein sequence ID" value="KAF0920622.1"/>
    <property type="molecule type" value="Genomic_DNA"/>
</dbReference>
<evidence type="ECO:0000313" key="4">
    <source>
        <dbReference type="Proteomes" id="UP000479710"/>
    </source>
</evidence>
<sequence length="83" mass="9414">MENNELKEQVTKLNKSLERCFKGKNTLDKILSEQRYVLNKEGLGFVPKKGKKPTYCSTKFVKSNGKYCQKCQEVGHVASKCPG</sequence>
<feature type="non-terminal residue" evidence="3">
    <location>
        <position position="83"/>
    </location>
</feature>
<evidence type="ECO:0000259" key="2">
    <source>
        <dbReference type="PROSITE" id="PS50158"/>
    </source>
</evidence>
<evidence type="ECO:0000256" key="1">
    <source>
        <dbReference type="PROSITE-ProRule" id="PRU00047"/>
    </source>
</evidence>
<dbReference type="GO" id="GO:0008270">
    <property type="term" value="F:zinc ion binding"/>
    <property type="evidence" value="ECO:0007669"/>
    <property type="project" value="UniProtKB-KW"/>
</dbReference>
<dbReference type="InterPro" id="IPR036875">
    <property type="entry name" value="Znf_CCHC_sf"/>
</dbReference>
<organism evidence="3 4">
    <name type="scientific">Oryza meyeriana var. granulata</name>
    <dbReference type="NCBI Taxonomy" id="110450"/>
    <lineage>
        <taxon>Eukaryota</taxon>
        <taxon>Viridiplantae</taxon>
        <taxon>Streptophyta</taxon>
        <taxon>Embryophyta</taxon>
        <taxon>Tracheophyta</taxon>
        <taxon>Spermatophyta</taxon>
        <taxon>Magnoliopsida</taxon>
        <taxon>Liliopsida</taxon>
        <taxon>Poales</taxon>
        <taxon>Poaceae</taxon>
        <taxon>BOP clade</taxon>
        <taxon>Oryzoideae</taxon>
        <taxon>Oryzeae</taxon>
        <taxon>Oryzinae</taxon>
        <taxon>Oryza</taxon>
        <taxon>Oryza meyeriana</taxon>
    </lineage>
</organism>
<name>A0A6G1E826_9ORYZ</name>
<dbReference type="InterPro" id="IPR001878">
    <property type="entry name" value="Znf_CCHC"/>
</dbReference>
<dbReference type="OrthoDB" id="695047at2759"/>
<gene>
    <name evidence="3" type="ORF">E2562_035909</name>
</gene>
<evidence type="ECO:0000313" key="3">
    <source>
        <dbReference type="EMBL" id="KAF0920622.1"/>
    </source>
</evidence>
<feature type="domain" description="CCHC-type" evidence="2">
    <location>
        <begin position="68"/>
        <end position="82"/>
    </location>
</feature>
<proteinExistence type="predicted"/>
<protein>
    <recommendedName>
        <fullName evidence="2">CCHC-type domain-containing protein</fullName>
    </recommendedName>
</protein>
<dbReference type="SUPFAM" id="SSF57756">
    <property type="entry name" value="Retrovirus zinc finger-like domains"/>
    <property type="match status" value="1"/>
</dbReference>
<dbReference type="Proteomes" id="UP000479710">
    <property type="component" value="Unassembled WGS sequence"/>
</dbReference>
<keyword evidence="1" id="KW-0862">Zinc</keyword>
<accession>A0A6G1E826</accession>
<reference evidence="3 4" key="1">
    <citation type="submission" date="2019-11" db="EMBL/GenBank/DDBJ databases">
        <title>Whole genome sequence of Oryza granulata.</title>
        <authorList>
            <person name="Li W."/>
        </authorList>
    </citation>
    <scope>NUCLEOTIDE SEQUENCE [LARGE SCALE GENOMIC DNA]</scope>
    <source>
        <strain evidence="4">cv. Menghai</strain>
        <tissue evidence="3">Leaf</tissue>
    </source>
</reference>
<dbReference type="PROSITE" id="PS50158">
    <property type="entry name" value="ZF_CCHC"/>
    <property type="match status" value="1"/>
</dbReference>
<keyword evidence="4" id="KW-1185">Reference proteome</keyword>